<feature type="transmembrane region" description="Helical" evidence="1">
    <location>
        <begin position="160"/>
        <end position="180"/>
    </location>
</feature>
<dbReference type="RefSeq" id="WP_179646264.1">
    <property type="nucleotide sequence ID" value="NZ_BAAAYY010000005.1"/>
</dbReference>
<dbReference type="EMBL" id="JACCCC010000001">
    <property type="protein sequence ID" value="NYE50855.1"/>
    <property type="molecule type" value="Genomic_DNA"/>
</dbReference>
<protein>
    <recommendedName>
        <fullName evidence="2">DUF1468 domain-containing protein</fullName>
    </recommendedName>
</protein>
<keyword evidence="1" id="KW-0812">Transmembrane</keyword>
<keyword evidence="4" id="KW-1185">Reference proteome</keyword>
<dbReference type="Pfam" id="PF07331">
    <property type="entry name" value="TctB"/>
    <property type="match status" value="1"/>
</dbReference>
<accession>A0A852U5K2</accession>
<evidence type="ECO:0000313" key="4">
    <source>
        <dbReference type="Proteomes" id="UP000589036"/>
    </source>
</evidence>
<keyword evidence="1" id="KW-1133">Transmembrane helix</keyword>
<gene>
    <name evidence="3" type="ORF">HDA32_005975</name>
</gene>
<evidence type="ECO:0000256" key="1">
    <source>
        <dbReference type="SAM" id="Phobius"/>
    </source>
</evidence>
<reference evidence="3 4" key="1">
    <citation type="submission" date="2020-07" db="EMBL/GenBank/DDBJ databases">
        <title>Sequencing the genomes of 1000 actinobacteria strains.</title>
        <authorList>
            <person name="Klenk H.-P."/>
        </authorList>
    </citation>
    <scope>NUCLEOTIDE SEQUENCE [LARGE SCALE GENOMIC DNA]</scope>
    <source>
        <strain evidence="3 4">CXB654</strain>
    </source>
</reference>
<proteinExistence type="predicted"/>
<name>A0A852U5K2_9ACTN</name>
<dbReference type="Proteomes" id="UP000589036">
    <property type="component" value="Unassembled WGS sequence"/>
</dbReference>
<dbReference type="InterPro" id="IPR009936">
    <property type="entry name" value="DUF1468"/>
</dbReference>
<feature type="transmembrane region" description="Helical" evidence="1">
    <location>
        <begin position="76"/>
        <end position="95"/>
    </location>
</feature>
<feature type="domain" description="DUF1468" evidence="2">
    <location>
        <begin position="47"/>
        <end position="183"/>
    </location>
</feature>
<evidence type="ECO:0000259" key="2">
    <source>
        <dbReference type="Pfam" id="PF07331"/>
    </source>
</evidence>
<keyword evidence="1" id="KW-0472">Membrane</keyword>
<evidence type="ECO:0000313" key="3">
    <source>
        <dbReference type="EMBL" id="NYE50855.1"/>
    </source>
</evidence>
<comment type="caution">
    <text evidence="3">The sequence shown here is derived from an EMBL/GenBank/DDBJ whole genome shotgun (WGS) entry which is preliminary data.</text>
</comment>
<organism evidence="3 4">
    <name type="scientific">Spinactinospora alkalitolerans</name>
    <dbReference type="NCBI Taxonomy" id="687207"/>
    <lineage>
        <taxon>Bacteria</taxon>
        <taxon>Bacillati</taxon>
        <taxon>Actinomycetota</taxon>
        <taxon>Actinomycetes</taxon>
        <taxon>Streptosporangiales</taxon>
        <taxon>Nocardiopsidaceae</taxon>
        <taxon>Spinactinospora</taxon>
    </lineage>
</organism>
<dbReference type="AlphaFoldDB" id="A0A852U5K2"/>
<sequence>MAKTSATWVRIPFQRTAPEDRDAGGAAGGGRAAGARPRVSGATVFYLVLALVLGAYTVMAFGMEWRTAAGRVGPGFFPRVLGLLGLAICLLAAVGSALPKTAARTPAEAERRHPWTVVAVCLALAAFVTVLVPVGAVVTGSLFLIAVLMLCDRGHPVRAVVLGAVFPAALYAVFVLWLNAPLPSGLLPLF</sequence>
<feature type="transmembrane region" description="Helical" evidence="1">
    <location>
        <begin position="44"/>
        <end position="64"/>
    </location>
</feature>
<feature type="transmembrane region" description="Helical" evidence="1">
    <location>
        <begin position="115"/>
        <end position="148"/>
    </location>
</feature>